<dbReference type="PANTHER" id="PTHR30572:SF4">
    <property type="entry name" value="ABC TRANSPORTER PERMEASE YTRF"/>
    <property type="match status" value="1"/>
</dbReference>
<dbReference type="InterPro" id="IPR025857">
    <property type="entry name" value="MacB_PCD"/>
</dbReference>
<evidence type="ECO:0000256" key="4">
    <source>
        <dbReference type="ARBA" id="ARBA00022989"/>
    </source>
</evidence>
<dbReference type="AlphaFoldDB" id="A0AAN5VSD4"/>
<reference evidence="10" key="1">
    <citation type="journal article" date="2018" name="Genome Biol.">
        <title>SKESA: strategic k-mer extension for scrupulous assemblies.</title>
        <authorList>
            <person name="Souvorov A."/>
            <person name="Agarwala R."/>
            <person name="Lipman D.J."/>
        </authorList>
    </citation>
    <scope>NUCLEOTIDE SEQUENCE</scope>
    <source>
        <strain evidence="10">HN1000</strain>
    </source>
</reference>
<dbReference type="Pfam" id="PF12704">
    <property type="entry name" value="MacB_PCD"/>
    <property type="match status" value="1"/>
</dbReference>
<comment type="subcellular location">
    <subcellularLocation>
        <location evidence="1">Cell membrane</location>
        <topology evidence="1">Multi-pass membrane protein</topology>
    </subcellularLocation>
</comment>
<keyword evidence="2" id="KW-1003">Cell membrane</keyword>
<organism evidence="10 11">
    <name type="scientific">Clostridioides difficile</name>
    <name type="common">Peptoclostridium difficile</name>
    <dbReference type="NCBI Taxonomy" id="1496"/>
    <lineage>
        <taxon>Bacteria</taxon>
        <taxon>Bacillati</taxon>
        <taxon>Bacillota</taxon>
        <taxon>Clostridia</taxon>
        <taxon>Peptostreptococcales</taxon>
        <taxon>Peptostreptococcaceae</taxon>
        <taxon>Clostridioides</taxon>
    </lineage>
</organism>
<feature type="domain" description="ABC3 transporter permease C-terminal" evidence="8">
    <location>
        <begin position="318"/>
        <end position="446"/>
    </location>
</feature>
<dbReference type="EMBL" id="DAEPXK010000048">
    <property type="protein sequence ID" value="HBH1543794.1"/>
    <property type="molecule type" value="Genomic_DNA"/>
</dbReference>
<feature type="transmembrane region" description="Helical" evidence="7">
    <location>
        <begin position="416"/>
        <end position="436"/>
    </location>
</feature>
<feature type="domain" description="MacB-like periplasmic core" evidence="9">
    <location>
        <begin position="21"/>
        <end position="284"/>
    </location>
</feature>
<sequence length="453" mass="50629">MKIIDYFKLSYSNLKKRKIRTLINIFSIAIGVTLIVTLVSLGSGLKSYVMSQIKELNNLQHVSVYNTKVQSSEELEKKLAKTDANGDIDVENLYEKKKINDKVINSLSKDKRISQLLVKYETELTEIQYGDKKIKEIKAVSYDGDFYLKSEKASLKQKEEADNSSLSYILEGRELNNKDKNAVMLPESFVKNTLEIDNLKDIIGKEIDLKLVLPDFNKDKVFDRKATIVGVINKKYYQPSFVMSKDLMTDIKNFEEGGNKSLKERGADVLELSITNLENVEKVVSYIEQNLGYTTESVQSVAKIIEKILLGINIILSVVGIITILVASLGVINTMIMSINERTKMIGLMKATGASKVDILCLFLVESSVIGLLGGCLGSFLSYFNLLGIKGIITYILECLEINQVSFLDKIVNMNLSITILTICFAVVLTMLAGLYPSIKASKLNPIDALKFD</sequence>
<feature type="transmembrane region" description="Helical" evidence="7">
    <location>
        <begin position="357"/>
        <end position="381"/>
    </location>
</feature>
<comment type="similarity">
    <text evidence="6">Belongs to the ABC-4 integral membrane protein family.</text>
</comment>
<dbReference type="Proteomes" id="UP000878956">
    <property type="component" value="Unassembled WGS sequence"/>
</dbReference>
<gene>
    <name evidence="10" type="ORF">KRM00_003327</name>
</gene>
<dbReference type="GO" id="GO:0022857">
    <property type="term" value="F:transmembrane transporter activity"/>
    <property type="evidence" value="ECO:0007669"/>
    <property type="project" value="TreeGrafter"/>
</dbReference>
<keyword evidence="3 7" id="KW-0812">Transmembrane</keyword>
<evidence type="ECO:0000313" key="11">
    <source>
        <dbReference type="Proteomes" id="UP000878956"/>
    </source>
</evidence>
<evidence type="ECO:0000256" key="3">
    <source>
        <dbReference type="ARBA" id="ARBA00022692"/>
    </source>
</evidence>
<evidence type="ECO:0000259" key="8">
    <source>
        <dbReference type="Pfam" id="PF02687"/>
    </source>
</evidence>
<evidence type="ECO:0000256" key="1">
    <source>
        <dbReference type="ARBA" id="ARBA00004651"/>
    </source>
</evidence>
<evidence type="ECO:0000313" key="10">
    <source>
        <dbReference type="EMBL" id="HBH1543794.1"/>
    </source>
</evidence>
<keyword evidence="5 7" id="KW-0472">Membrane</keyword>
<keyword evidence="4 7" id="KW-1133">Transmembrane helix</keyword>
<accession>A0AAN5VSD4</accession>
<feature type="transmembrane region" description="Helical" evidence="7">
    <location>
        <begin position="21"/>
        <end position="45"/>
    </location>
</feature>
<evidence type="ECO:0000259" key="9">
    <source>
        <dbReference type="Pfam" id="PF12704"/>
    </source>
</evidence>
<comment type="caution">
    <text evidence="10">The sequence shown here is derived from an EMBL/GenBank/DDBJ whole genome shotgun (WGS) entry which is preliminary data.</text>
</comment>
<evidence type="ECO:0000256" key="5">
    <source>
        <dbReference type="ARBA" id="ARBA00023136"/>
    </source>
</evidence>
<feature type="transmembrane region" description="Helical" evidence="7">
    <location>
        <begin position="308"/>
        <end position="336"/>
    </location>
</feature>
<evidence type="ECO:0000256" key="7">
    <source>
        <dbReference type="SAM" id="Phobius"/>
    </source>
</evidence>
<protein>
    <submittedName>
        <fullName evidence="10">ABC transporter permease</fullName>
    </submittedName>
</protein>
<name>A0AAN5VSD4_CLODI</name>
<dbReference type="InterPro" id="IPR003838">
    <property type="entry name" value="ABC3_permease_C"/>
</dbReference>
<dbReference type="Pfam" id="PF02687">
    <property type="entry name" value="FtsX"/>
    <property type="match status" value="1"/>
</dbReference>
<evidence type="ECO:0000256" key="2">
    <source>
        <dbReference type="ARBA" id="ARBA00022475"/>
    </source>
</evidence>
<dbReference type="InterPro" id="IPR050250">
    <property type="entry name" value="Macrolide_Exporter_MacB"/>
</dbReference>
<reference evidence="10" key="2">
    <citation type="submission" date="2021-06" db="EMBL/GenBank/DDBJ databases">
        <authorList>
            <consortium name="NCBI Pathogen Detection Project"/>
        </authorList>
    </citation>
    <scope>NUCLEOTIDE SEQUENCE</scope>
    <source>
        <strain evidence="10">HN1000</strain>
    </source>
</reference>
<proteinExistence type="inferred from homology"/>
<dbReference type="PANTHER" id="PTHR30572">
    <property type="entry name" value="MEMBRANE COMPONENT OF TRANSPORTER-RELATED"/>
    <property type="match status" value="1"/>
</dbReference>
<dbReference type="GO" id="GO:0005886">
    <property type="term" value="C:plasma membrane"/>
    <property type="evidence" value="ECO:0007669"/>
    <property type="project" value="UniProtKB-SubCell"/>
</dbReference>
<evidence type="ECO:0000256" key="6">
    <source>
        <dbReference type="ARBA" id="ARBA00038076"/>
    </source>
</evidence>